<keyword evidence="2" id="KW-0472">Membrane</keyword>
<protein>
    <recommendedName>
        <fullName evidence="4">Tyrosine specific protein phosphatases domain-containing protein</fullName>
    </recommendedName>
</protein>
<evidence type="ECO:0000256" key="1">
    <source>
        <dbReference type="SAM" id="MobiDB-lite"/>
    </source>
</evidence>
<dbReference type="SUPFAM" id="SSF52799">
    <property type="entry name" value="(Phosphotyrosine protein) phosphatases II"/>
    <property type="match status" value="1"/>
</dbReference>
<dbReference type="PANTHER" id="PTHR46274:SF6">
    <property type="entry name" value="TYR_PHOSPHATASE_2 DOMAIN-CONTAINING PROTEIN"/>
    <property type="match status" value="1"/>
</dbReference>
<dbReference type="EMBL" id="HBIJ01009141">
    <property type="protein sequence ID" value="CAE0365686.1"/>
    <property type="molecule type" value="Transcribed_RNA"/>
</dbReference>
<proteinExistence type="predicted"/>
<feature type="transmembrane region" description="Helical" evidence="2">
    <location>
        <begin position="50"/>
        <end position="72"/>
    </location>
</feature>
<dbReference type="PANTHER" id="PTHR46274">
    <property type="entry name" value="PHOSPHATIDYLINOSITOL PHOSPHATASE"/>
    <property type="match status" value="1"/>
</dbReference>
<dbReference type="AlphaFoldDB" id="A0A7S3JUV2"/>
<evidence type="ECO:0000256" key="2">
    <source>
        <dbReference type="SAM" id="Phobius"/>
    </source>
</evidence>
<dbReference type="InterPro" id="IPR029021">
    <property type="entry name" value="Prot-tyrosine_phosphatase-like"/>
</dbReference>
<dbReference type="Gene3D" id="3.90.190.10">
    <property type="entry name" value="Protein tyrosine phosphatase superfamily"/>
    <property type="match status" value="1"/>
</dbReference>
<sequence>MGFKFWKSEDVVEIKRESPLAPLAKVFSKIYKKNEIIEEVIEPSLYMKGISFVMAQPLLCFVIIYVLGYILLRLKLLSKPIARYALKLYLPLTYFRLIFLPPFDGLWSWIGEDIMIGVAPFGFIVPHLVRLNVRGVVNVGEFTGARWPTSVEVLTRTTRKMPNEEDLRDAVKFIHRQIESGNRVYIYDKAGTDRAGLVMLAWLAHKYHYELERNGIENGLANLFRLYLAPERRSIPSSIVKQPTLIAFANSLPLFSESSDTISGGTEETKSSNAKSYWPWSSSSN</sequence>
<organism evidence="3">
    <name type="scientific">Aureoumbra lagunensis</name>
    <dbReference type="NCBI Taxonomy" id="44058"/>
    <lineage>
        <taxon>Eukaryota</taxon>
        <taxon>Sar</taxon>
        <taxon>Stramenopiles</taxon>
        <taxon>Ochrophyta</taxon>
        <taxon>Pelagophyceae</taxon>
        <taxon>Pelagomonadales</taxon>
        <taxon>Aureoumbra</taxon>
    </lineage>
</organism>
<name>A0A7S3JUV2_9STRA</name>
<keyword evidence="2" id="KW-0812">Transmembrane</keyword>
<reference evidence="3" key="1">
    <citation type="submission" date="2021-01" db="EMBL/GenBank/DDBJ databases">
        <authorList>
            <person name="Corre E."/>
            <person name="Pelletier E."/>
            <person name="Niang G."/>
            <person name="Scheremetjew M."/>
            <person name="Finn R."/>
            <person name="Kale V."/>
            <person name="Holt S."/>
            <person name="Cochrane G."/>
            <person name="Meng A."/>
            <person name="Brown T."/>
            <person name="Cohen L."/>
        </authorList>
    </citation>
    <scope>NUCLEOTIDE SEQUENCE</scope>
    <source>
        <strain evidence="3">CCMP1510</strain>
    </source>
</reference>
<evidence type="ECO:0008006" key="4">
    <source>
        <dbReference type="Google" id="ProtNLM"/>
    </source>
</evidence>
<accession>A0A7S3JUV2</accession>
<keyword evidence="2" id="KW-1133">Transmembrane helix</keyword>
<gene>
    <name evidence="3" type="ORF">ALAG00032_LOCUS6430</name>
</gene>
<feature type="region of interest" description="Disordered" evidence="1">
    <location>
        <begin position="260"/>
        <end position="285"/>
    </location>
</feature>
<evidence type="ECO:0000313" key="3">
    <source>
        <dbReference type="EMBL" id="CAE0365686.1"/>
    </source>
</evidence>